<dbReference type="Gene3D" id="3.40.50.2300">
    <property type="match status" value="2"/>
</dbReference>
<accession>A0A1M7ZN52</accession>
<dbReference type="Proteomes" id="UP000186406">
    <property type="component" value="Unassembled WGS sequence"/>
</dbReference>
<dbReference type="InterPro" id="IPR006311">
    <property type="entry name" value="TAT_signal"/>
</dbReference>
<reference evidence="5 6" key="1">
    <citation type="submission" date="2016-12" db="EMBL/GenBank/DDBJ databases">
        <authorList>
            <person name="Song W.-J."/>
            <person name="Kurnit D.M."/>
        </authorList>
    </citation>
    <scope>NUCLEOTIDE SEQUENCE [LARGE SCALE GENOMIC DNA]</scope>
    <source>
        <strain evidence="5 6">DSM 19599</strain>
    </source>
</reference>
<comment type="similarity">
    <text evidence="2">Belongs to the bacterial solute-binding protein 2 family.</text>
</comment>
<dbReference type="STRING" id="1123029.SAMN02745172_02993"/>
<sequence length="371" mass="40151">MSFIKTFIEQEKLRRRDFLLASAFGLGAVAAGPLLGGGRALAASDPTLAWSYRDRTNPYWNSIASGGEAFVESLGKPKSDLVHLINEGSSEKSLADIKALVSKTGGNCAIACDPNDSPNCRPVVEAVKAGNGHIFTIWNKTDDLHPWDIGNSWVGHMSWSDLEPAEETATILFKAMGGKGAIVGLGGIAANIPAIERHQGMMNALKKFPDIKLLDYQAADWNTTRANEIMSSYLTTYGDEITGVFCANDTMAFGAIEALRAEGLAGKIPVVAYDGAAQAIDYLLSGDLLATVYTNPYWGGGIALSLAYYAAIGAFDPSKEPHSHREFYGPTILVTPKDALAFRAQYIESNPKYDWKDFFGPTKGEIKYNRY</sequence>
<dbReference type="OrthoDB" id="9773673at2"/>
<organism evidence="5 6">
    <name type="scientific">Pseudoxanthobacter soli DSM 19599</name>
    <dbReference type="NCBI Taxonomy" id="1123029"/>
    <lineage>
        <taxon>Bacteria</taxon>
        <taxon>Pseudomonadati</taxon>
        <taxon>Pseudomonadota</taxon>
        <taxon>Alphaproteobacteria</taxon>
        <taxon>Hyphomicrobiales</taxon>
        <taxon>Segnochrobactraceae</taxon>
        <taxon>Pseudoxanthobacter</taxon>
    </lineage>
</organism>
<dbReference type="GO" id="GO:0030313">
    <property type="term" value="C:cell envelope"/>
    <property type="evidence" value="ECO:0007669"/>
    <property type="project" value="UniProtKB-SubCell"/>
</dbReference>
<dbReference type="CDD" id="cd01536">
    <property type="entry name" value="PBP1_ABC_sugar_binding-like"/>
    <property type="match status" value="1"/>
</dbReference>
<evidence type="ECO:0000313" key="5">
    <source>
        <dbReference type="EMBL" id="SHO66334.1"/>
    </source>
</evidence>
<dbReference type="PROSITE" id="PS51318">
    <property type="entry name" value="TAT"/>
    <property type="match status" value="1"/>
</dbReference>
<feature type="domain" description="Periplasmic binding protein" evidence="4">
    <location>
        <begin position="50"/>
        <end position="313"/>
    </location>
</feature>
<dbReference type="Pfam" id="PF13407">
    <property type="entry name" value="Peripla_BP_4"/>
    <property type="match status" value="1"/>
</dbReference>
<dbReference type="EMBL" id="FRXO01000006">
    <property type="protein sequence ID" value="SHO66334.1"/>
    <property type="molecule type" value="Genomic_DNA"/>
</dbReference>
<evidence type="ECO:0000256" key="1">
    <source>
        <dbReference type="ARBA" id="ARBA00004196"/>
    </source>
</evidence>
<keyword evidence="6" id="KW-1185">Reference proteome</keyword>
<dbReference type="InterPro" id="IPR028082">
    <property type="entry name" value="Peripla_BP_I"/>
</dbReference>
<name>A0A1M7ZN52_9HYPH</name>
<dbReference type="SUPFAM" id="SSF53822">
    <property type="entry name" value="Periplasmic binding protein-like I"/>
    <property type="match status" value="1"/>
</dbReference>
<comment type="subcellular location">
    <subcellularLocation>
        <location evidence="1">Cell envelope</location>
    </subcellularLocation>
</comment>
<proteinExistence type="inferred from homology"/>
<dbReference type="RefSeq" id="WP_073630111.1">
    <property type="nucleotide sequence ID" value="NZ_FRXO01000006.1"/>
</dbReference>
<gene>
    <name evidence="5" type="ORF">SAMN02745172_02993</name>
</gene>
<evidence type="ECO:0000256" key="2">
    <source>
        <dbReference type="ARBA" id="ARBA00007639"/>
    </source>
</evidence>
<protein>
    <submittedName>
        <fullName evidence="5">Ribose transport system substrate-binding protein</fullName>
    </submittedName>
</protein>
<dbReference type="PANTHER" id="PTHR46847:SF1">
    <property type="entry name" value="D-ALLOSE-BINDING PERIPLASMIC PROTEIN-RELATED"/>
    <property type="match status" value="1"/>
</dbReference>
<evidence type="ECO:0000259" key="4">
    <source>
        <dbReference type="Pfam" id="PF13407"/>
    </source>
</evidence>
<evidence type="ECO:0000313" key="6">
    <source>
        <dbReference type="Proteomes" id="UP000186406"/>
    </source>
</evidence>
<evidence type="ECO:0000256" key="3">
    <source>
        <dbReference type="ARBA" id="ARBA00022729"/>
    </source>
</evidence>
<dbReference type="GO" id="GO:0030246">
    <property type="term" value="F:carbohydrate binding"/>
    <property type="evidence" value="ECO:0007669"/>
    <property type="project" value="UniProtKB-ARBA"/>
</dbReference>
<dbReference type="InterPro" id="IPR025997">
    <property type="entry name" value="SBP_2_dom"/>
</dbReference>
<dbReference type="PANTHER" id="PTHR46847">
    <property type="entry name" value="D-ALLOSE-BINDING PERIPLASMIC PROTEIN-RELATED"/>
    <property type="match status" value="1"/>
</dbReference>
<keyword evidence="3" id="KW-0732">Signal</keyword>
<dbReference type="AlphaFoldDB" id="A0A1M7ZN52"/>